<evidence type="ECO:0000256" key="1">
    <source>
        <dbReference type="SAM" id="SignalP"/>
    </source>
</evidence>
<keyword evidence="1" id="KW-0732">Signal</keyword>
<dbReference type="RefSeq" id="WP_094214597.1">
    <property type="nucleotide sequence ID" value="NZ_MCGQ01000004.1"/>
</dbReference>
<feature type="signal peptide" evidence="1">
    <location>
        <begin position="1"/>
        <end position="20"/>
    </location>
</feature>
<evidence type="ECO:0008006" key="4">
    <source>
        <dbReference type="Google" id="ProtNLM"/>
    </source>
</evidence>
<accession>A0A233SWH8</accession>
<comment type="caution">
    <text evidence="2">The sequence shown here is derived from an EMBL/GenBank/DDBJ whole genome shotgun (WGS) entry which is preliminary data.</text>
</comment>
<dbReference type="OrthoDB" id="4337355at2"/>
<reference evidence="2 3" key="1">
    <citation type="submission" date="2016-07" db="EMBL/GenBank/DDBJ databases">
        <title>Draft genome of Streptomyces diastatochromogenes.</title>
        <authorList>
            <person name="Podduturi R."/>
            <person name="Lukassen M.B."/>
            <person name="Clausen N."/>
            <person name="Nielsen J.L."/>
            <person name="Jorgensen N.O."/>
        </authorList>
    </citation>
    <scope>NUCLEOTIDE SEQUENCE [LARGE SCALE GENOMIC DNA]</scope>
    <source>
        <strain evidence="2 3">DSM 40608</strain>
    </source>
</reference>
<keyword evidence="3" id="KW-1185">Reference proteome</keyword>
<evidence type="ECO:0000313" key="2">
    <source>
        <dbReference type="EMBL" id="OXY99999.1"/>
    </source>
</evidence>
<protein>
    <recommendedName>
        <fullName evidence="4">Lipoprotein</fullName>
    </recommendedName>
</protein>
<evidence type="ECO:0000313" key="3">
    <source>
        <dbReference type="Proteomes" id="UP000215483"/>
    </source>
</evidence>
<dbReference type="AlphaFoldDB" id="A0A233SWH8"/>
<dbReference type="PROSITE" id="PS51257">
    <property type="entry name" value="PROKAR_LIPOPROTEIN"/>
    <property type="match status" value="1"/>
</dbReference>
<sequence>MKKRHIAAAVLLLGAVACSAQEKPVARATPSASVPSCRSGAIHWRTTAAEWRLTEVSPVVTVGKSDVRAGKYAHFAFPAVHVRTVTASVETSAPSVSDRRVLASLADRLSVDVAMLGKPGRTTVNRKQDLVTVDLRGVPGRFVEADGVHVVQASFTVTCAGRDTDLYGSVTTWDGDGSALLRCGRHPGKDAWVREGYRLACGTTSAPTAAAE</sequence>
<dbReference type="EMBL" id="MCGQ01000004">
    <property type="protein sequence ID" value="OXY99999.1"/>
    <property type="molecule type" value="Genomic_DNA"/>
</dbReference>
<gene>
    <name evidence="2" type="ORF">BEK98_02060</name>
</gene>
<organism evidence="2 3">
    <name type="scientific">Streptomyces diastatochromogenes</name>
    <dbReference type="NCBI Taxonomy" id="42236"/>
    <lineage>
        <taxon>Bacteria</taxon>
        <taxon>Bacillati</taxon>
        <taxon>Actinomycetota</taxon>
        <taxon>Actinomycetes</taxon>
        <taxon>Kitasatosporales</taxon>
        <taxon>Streptomycetaceae</taxon>
        <taxon>Streptomyces</taxon>
    </lineage>
</organism>
<name>A0A233SWH8_STRDA</name>
<feature type="chain" id="PRO_5038346728" description="Lipoprotein" evidence="1">
    <location>
        <begin position="21"/>
        <end position="212"/>
    </location>
</feature>
<dbReference type="Proteomes" id="UP000215483">
    <property type="component" value="Unassembled WGS sequence"/>
</dbReference>
<proteinExistence type="predicted"/>